<dbReference type="PROSITE" id="PS51365">
    <property type="entry name" value="RENAL_DIPEPTIDASE_2"/>
    <property type="match status" value="1"/>
</dbReference>
<keyword evidence="3" id="KW-0378">Hydrolase</keyword>
<evidence type="ECO:0000256" key="2">
    <source>
        <dbReference type="ARBA" id="ARBA00022622"/>
    </source>
</evidence>
<dbReference type="GO" id="GO:0098552">
    <property type="term" value="C:side of membrane"/>
    <property type="evidence" value="ECO:0007669"/>
    <property type="project" value="UniProtKB-KW"/>
</dbReference>
<accession>A0A444U2Y6</accession>
<dbReference type="SUPFAM" id="SSF51556">
    <property type="entry name" value="Metallo-dependent hydrolases"/>
    <property type="match status" value="1"/>
</dbReference>
<comment type="catalytic activity">
    <reaction evidence="3">
        <text>an L-aminoacyl-L-amino acid + H2O = 2 an L-alpha-amino acid</text>
        <dbReference type="Rhea" id="RHEA:48940"/>
        <dbReference type="ChEBI" id="CHEBI:15377"/>
        <dbReference type="ChEBI" id="CHEBI:59869"/>
        <dbReference type="ChEBI" id="CHEBI:77460"/>
        <dbReference type="EC" id="3.4.13.19"/>
    </reaction>
</comment>
<evidence type="ECO:0000256" key="1">
    <source>
        <dbReference type="ARBA" id="ARBA00004589"/>
    </source>
</evidence>
<keyword evidence="3" id="KW-0479">Metal-binding</keyword>
<dbReference type="Proteomes" id="UP000289886">
    <property type="component" value="Unassembled WGS sequence"/>
</dbReference>
<dbReference type="GO" id="GO:0046872">
    <property type="term" value="F:metal ion binding"/>
    <property type="evidence" value="ECO:0007669"/>
    <property type="project" value="UniProtKB-UniRule"/>
</dbReference>
<dbReference type="CDD" id="cd01301">
    <property type="entry name" value="rDP_like"/>
    <property type="match status" value="1"/>
</dbReference>
<keyword evidence="3" id="KW-0224">Dipeptidase</keyword>
<dbReference type="GO" id="GO:0006508">
    <property type="term" value="P:proteolysis"/>
    <property type="evidence" value="ECO:0007669"/>
    <property type="project" value="UniProtKB-KW"/>
</dbReference>
<dbReference type="EMBL" id="SCEB01215449">
    <property type="protein sequence ID" value="RXM29469.1"/>
    <property type="molecule type" value="Genomic_DNA"/>
</dbReference>
<comment type="caution">
    <text evidence="4">The sequence shown here is derived from an EMBL/GenBank/DDBJ whole genome shotgun (WGS) entry which is preliminary data.</text>
</comment>
<gene>
    <name evidence="4" type="ORF">EOD39_8781</name>
</gene>
<comment type="cofactor">
    <cofactor evidence="3">
        <name>Zn(2+)</name>
        <dbReference type="ChEBI" id="CHEBI:29105"/>
    </cofactor>
</comment>
<dbReference type="Gene3D" id="3.20.20.140">
    <property type="entry name" value="Metal-dependent hydrolases"/>
    <property type="match status" value="1"/>
</dbReference>
<evidence type="ECO:0000256" key="3">
    <source>
        <dbReference type="RuleBase" id="RU341113"/>
    </source>
</evidence>
<reference evidence="4 5" key="1">
    <citation type="submission" date="2019-01" db="EMBL/GenBank/DDBJ databases">
        <title>Draft Genome and Complete Hox-Cluster Characterization of the Sterlet Sturgeon (Acipenser ruthenus).</title>
        <authorList>
            <person name="Wei Q."/>
        </authorList>
    </citation>
    <scope>NUCLEOTIDE SEQUENCE [LARGE SCALE GENOMIC DNA]</scope>
    <source>
        <strain evidence="4">WHYD16114868_AA</strain>
        <tissue evidence="4">Blood</tissue>
    </source>
</reference>
<dbReference type="PANTHER" id="PTHR10443">
    <property type="entry name" value="MICROSOMAL DIPEPTIDASE"/>
    <property type="match status" value="1"/>
</dbReference>
<dbReference type="PROSITE" id="PS00869">
    <property type="entry name" value="RENAL_DIPEPTIDASE_1"/>
    <property type="match status" value="1"/>
</dbReference>
<dbReference type="EC" id="3.4.13.19" evidence="3"/>
<dbReference type="Pfam" id="PF01244">
    <property type="entry name" value="Peptidase_M19"/>
    <property type="match status" value="1"/>
</dbReference>
<name>A0A444U2Y6_ACIRT</name>
<dbReference type="InterPro" id="IPR000180">
    <property type="entry name" value="Dipep_AS"/>
</dbReference>
<keyword evidence="3" id="KW-0645">Protease</keyword>
<dbReference type="PANTHER" id="PTHR10443:SF9">
    <property type="entry name" value="DIPEPTIDASE 2"/>
    <property type="match status" value="1"/>
</dbReference>
<dbReference type="FunFam" id="3.20.20.140:FF:000030">
    <property type="entry name" value="Dipeptidase"/>
    <property type="match status" value="1"/>
</dbReference>
<dbReference type="InterPro" id="IPR008257">
    <property type="entry name" value="Pept_M19"/>
</dbReference>
<evidence type="ECO:0000313" key="4">
    <source>
        <dbReference type="EMBL" id="RXM29469.1"/>
    </source>
</evidence>
<organism evidence="4 5">
    <name type="scientific">Acipenser ruthenus</name>
    <name type="common">Sterlet sturgeon</name>
    <dbReference type="NCBI Taxonomy" id="7906"/>
    <lineage>
        <taxon>Eukaryota</taxon>
        <taxon>Metazoa</taxon>
        <taxon>Chordata</taxon>
        <taxon>Craniata</taxon>
        <taxon>Vertebrata</taxon>
        <taxon>Euteleostomi</taxon>
        <taxon>Actinopterygii</taxon>
        <taxon>Chondrostei</taxon>
        <taxon>Acipenseriformes</taxon>
        <taxon>Acipenseridae</taxon>
        <taxon>Acipenser</taxon>
    </lineage>
</organism>
<keyword evidence="2 3" id="KW-0472">Membrane</keyword>
<comment type="subunit">
    <text evidence="3">Homodimer; disulfide-linked.</text>
</comment>
<keyword evidence="5" id="KW-1185">Reference proteome</keyword>
<keyword evidence="3" id="KW-0862">Zinc</keyword>
<comment type="similarity">
    <text evidence="3">Belongs to the metallo-dependent hydrolases superfamily. Peptidase M19 family.</text>
</comment>
<dbReference type="AlphaFoldDB" id="A0A444U2Y6"/>
<dbReference type="GO" id="GO:0070573">
    <property type="term" value="F:metallodipeptidase activity"/>
    <property type="evidence" value="ECO:0007669"/>
    <property type="project" value="InterPro"/>
</dbReference>
<keyword evidence="2 3" id="KW-0449">Lipoprotein</keyword>
<proteinExistence type="inferred from homology"/>
<keyword evidence="2 3" id="KW-0336">GPI-anchor</keyword>
<keyword evidence="2 3" id="KW-0325">Glycoprotein</keyword>
<protein>
    <recommendedName>
        <fullName evidence="3">Dipeptidase</fullName>
        <ecNumber evidence="3">3.4.13.19</ecNumber>
    </recommendedName>
</protein>
<dbReference type="InterPro" id="IPR032466">
    <property type="entry name" value="Metal_Hydrolase"/>
</dbReference>
<sequence length="426" mass="47373">MLFLNPLQSLWTAWQSQGCAVTSLLVIVLLAWSSSTSVEQKTLDLMRREPLIDGHNDLALQLRINYNNRLSTIDLHNLSKTHTDIERLKAGHVGAQMWSAYVLCSSQDKDAVRLTLEQIDVIKRMCSNYEELELVTSSTAVRETKKIGCLIAIEGGHSIDSSLPALRMFYDLGVRSLALTHTCNTPWAETSSTIHRVHQRDISLTEFGKEVVKEMNRLGMMIDLSHSSVSTARAVLLISRAPVIFSHSSASAVCNSPRNVPDDLLQLLKENRGIVMVNLYSQFVACGNKANIATVADHFDHIKKIAGPESIGIGGDYDGARGFPEGLEDVSKYPALIQELLQRDWTEHELAGVLRGNFLRVFEQVERVRDELQAEPASEKEISLKEVDNPCRSNLRTLLPSSGSLGRHHPSASLPLPFLLFFLIVL</sequence>
<evidence type="ECO:0000313" key="5">
    <source>
        <dbReference type="Proteomes" id="UP000289886"/>
    </source>
</evidence>
<keyword evidence="3" id="KW-1015">Disulfide bond</keyword>
<keyword evidence="3" id="KW-0482">Metalloprotease</keyword>
<comment type="subcellular location">
    <subcellularLocation>
        <location evidence="1 3">Membrane</location>
        <topology evidence="1 3">Lipid-anchor</topology>
        <topology evidence="1 3">GPI-anchor</topology>
    </subcellularLocation>
</comment>